<protein>
    <submittedName>
        <fullName evidence="5">Histidine triad nucleotide-binding protein</fullName>
    </submittedName>
</protein>
<evidence type="ECO:0000259" key="4">
    <source>
        <dbReference type="PROSITE" id="PS51084"/>
    </source>
</evidence>
<dbReference type="RefSeq" id="WP_110339559.1">
    <property type="nucleotide sequence ID" value="NZ_JBHVKT010000009.1"/>
</dbReference>
<feature type="active site" description="Tele-AMP-histidine intermediate" evidence="1">
    <location>
        <position position="101"/>
    </location>
</feature>
<gene>
    <name evidence="5" type="ORF">BA062_21470</name>
</gene>
<reference evidence="5 6" key="1">
    <citation type="submission" date="2016-07" db="EMBL/GenBank/DDBJ databases">
        <title>Draft genome sequence of Prauserella sp. YIM 121212, isolated from alkaline soil.</title>
        <authorList>
            <person name="Ruckert C."/>
            <person name="Albersmeier A."/>
            <person name="Jiang C.-L."/>
            <person name="Jiang Y."/>
            <person name="Kalinowski J."/>
            <person name="Schneider O."/>
            <person name="Winkler A."/>
            <person name="Zotchev S.B."/>
        </authorList>
    </citation>
    <scope>NUCLEOTIDE SEQUENCE [LARGE SCALE GENOMIC DNA]</scope>
    <source>
        <strain evidence="5 6">YIM 121212</strain>
    </source>
</reference>
<dbReference type="Proteomes" id="UP000247892">
    <property type="component" value="Unassembled WGS sequence"/>
</dbReference>
<dbReference type="InterPro" id="IPR011146">
    <property type="entry name" value="HIT-like"/>
</dbReference>
<dbReference type="GO" id="GO:0003824">
    <property type="term" value="F:catalytic activity"/>
    <property type="evidence" value="ECO:0007669"/>
    <property type="project" value="InterPro"/>
</dbReference>
<dbReference type="PANTHER" id="PTHR23089">
    <property type="entry name" value="HISTIDINE TRIAD HIT PROTEIN"/>
    <property type="match status" value="1"/>
</dbReference>
<organism evidence="5 6">
    <name type="scientific">Prauserella flavalba</name>
    <dbReference type="NCBI Taxonomy" id="1477506"/>
    <lineage>
        <taxon>Bacteria</taxon>
        <taxon>Bacillati</taxon>
        <taxon>Actinomycetota</taxon>
        <taxon>Actinomycetes</taxon>
        <taxon>Pseudonocardiales</taxon>
        <taxon>Pseudonocardiaceae</taxon>
        <taxon>Prauserella</taxon>
    </lineage>
</organism>
<name>A0A318LQ34_9PSEU</name>
<proteinExistence type="predicted"/>
<dbReference type="AlphaFoldDB" id="A0A318LQ34"/>
<sequence length="115" mass="12038">MSTECLFCRIVEGTLPATVVHETETVLAFRDIDPKAPTHVLVIPKEHHADAAALASADPALAGEVLAVAGEVAKLDAVDASGYRLVFNTGADGQQTVFHAHCHVLGGRGMTWPPG</sequence>
<dbReference type="PRINTS" id="PR00332">
    <property type="entry name" value="HISTRIAD"/>
</dbReference>
<dbReference type="PROSITE" id="PS51084">
    <property type="entry name" value="HIT_2"/>
    <property type="match status" value="1"/>
</dbReference>
<evidence type="ECO:0000313" key="6">
    <source>
        <dbReference type="Proteomes" id="UP000247892"/>
    </source>
</evidence>
<keyword evidence="6" id="KW-1185">Reference proteome</keyword>
<accession>A0A318LQ34</accession>
<dbReference type="InterPro" id="IPR036265">
    <property type="entry name" value="HIT-like_sf"/>
</dbReference>
<dbReference type="Gene3D" id="3.30.428.10">
    <property type="entry name" value="HIT-like"/>
    <property type="match status" value="1"/>
</dbReference>
<feature type="short sequence motif" description="Histidine triad motif" evidence="2 3">
    <location>
        <begin position="99"/>
        <end position="103"/>
    </location>
</feature>
<dbReference type="CDD" id="cd01276">
    <property type="entry name" value="PKCI_related"/>
    <property type="match status" value="1"/>
</dbReference>
<feature type="domain" description="HIT" evidence="4">
    <location>
        <begin position="6"/>
        <end position="115"/>
    </location>
</feature>
<evidence type="ECO:0000313" key="5">
    <source>
        <dbReference type="EMBL" id="PXY29745.1"/>
    </source>
</evidence>
<dbReference type="SUPFAM" id="SSF54197">
    <property type="entry name" value="HIT-like"/>
    <property type="match status" value="1"/>
</dbReference>
<dbReference type="OrthoDB" id="9784774at2"/>
<evidence type="ECO:0000256" key="2">
    <source>
        <dbReference type="PIRSR" id="PIRSR601310-3"/>
    </source>
</evidence>
<evidence type="ECO:0000256" key="3">
    <source>
        <dbReference type="PROSITE-ProRule" id="PRU00464"/>
    </source>
</evidence>
<evidence type="ECO:0000256" key="1">
    <source>
        <dbReference type="PIRSR" id="PIRSR601310-1"/>
    </source>
</evidence>
<dbReference type="InterPro" id="IPR001310">
    <property type="entry name" value="Histidine_triad_HIT"/>
</dbReference>
<dbReference type="EMBL" id="MASU01000008">
    <property type="protein sequence ID" value="PXY29745.1"/>
    <property type="molecule type" value="Genomic_DNA"/>
</dbReference>
<comment type="caution">
    <text evidence="5">The sequence shown here is derived from an EMBL/GenBank/DDBJ whole genome shotgun (WGS) entry which is preliminary data.</text>
</comment>
<dbReference type="Pfam" id="PF01230">
    <property type="entry name" value="HIT"/>
    <property type="match status" value="1"/>
</dbReference>